<dbReference type="Proteomes" id="UP000005239">
    <property type="component" value="Unassembled WGS sequence"/>
</dbReference>
<proteinExistence type="predicted"/>
<evidence type="ECO:0000313" key="2">
    <source>
        <dbReference type="Proteomes" id="UP000005239"/>
    </source>
</evidence>
<evidence type="ECO:0000313" key="1">
    <source>
        <dbReference type="EnsemblMetazoa" id="PPA12570.1"/>
    </source>
</evidence>
<keyword evidence="2" id="KW-1185">Reference proteome</keyword>
<gene>
    <name evidence="1" type="primary">WBGene00102124</name>
</gene>
<accession>A0A8R1UA36</accession>
<reference evidence="1" key="2">
    <citation type="submission" date="2022-06" db="UniProtKB">
        <authorList>
            <consortium name="EnsemblMetazoa"/>
        </authorList>
    </citation>
    <scope>IDENTIFICATION</scope>
    <source>
        <strain evidence="1">PS312</strain>
    </source>
</reference>
<dbReference type="AlphaFoldDB" id="A0A2A6CRS7"/>
<accession>A0A2A6CRS7</accession>
<dbReference type="EnsemblMetazoa" id="PPA12570.1">
    <property type="protein sequence ID" value="PPA12570.1"/>
    <property type="gene ID" value="WBGene00102124"/>
</dbReference>
<name>A0A2A6CRS7_PRIPA</name>
<organism evidence="1 2">
    <name type="scientific">Pristionchus pacificus</name>
    <name type="common">Parasitic nematode worm</name>
    <dbReference type="NCBI Taxonomy" id="54126"/>
    <lineage>
        <taxon>Eukaryota</taxon>
        <taxon>Metazoa</taxon>
        <taxon>Ecdysozoa</taxon>
        <taxon>Nematoda</taxon>
        <taxon>Chromadorea</taxon>
        <taxon>Rhabditida</taxon>
        <taxon>Rhabditina</taxon>
        <taxon>Diplogasteromorpha</taxon>
        <taxon>Diplogasteroidea</taxon>
        <taxon>Neodiplogasteridae</taxon>
        <taxon>Pristionchus</taxon>
    </lineage>
</organism>
<sequence>MSSSLRASSLRLALRRIYSYCLKSFIRPSTVFPIADKMAPNISSIDAISTKKELNIIPVLKATTQSIAEPEKAVEATPHIESTPVRSAPPRPRPIQKQPSAEVTEDTIFFRQEMMNLTIFDEEGNVLRYRKIDLKITERKVNRIFRHHEYIAVDCHSGEVFKQTLSARSYDFLVNKKEAKAAKSMAEYRKTMKDVEKMAFSATQINERLITISAHFGRTEPRIQLARLEGAKFTKYMLTELEKEENEQQHVRAAWERQRWNELAQDIVAACRKKVNAGEERESKESYMSLVRRELTNMRAA</sequence>
<protein>
    <submittedName>
        <fullName evidence="1">Uncharacterized protein</fullName>
    </submittedName>
</protein>
<reference evidence="2" key="1">
    <citation type="journal article" date="2008" name="Nat. Genet.">
        <title>The Pristionchus pacificus genome provides a unique perspective on nematode lifestyle and parasitism.</title>
        <authorList>
            <person name="Dieterich C."/>
            <person name="Clifton S.W."/>
            <person name="Schuster L.N."/>
            <person name="Chinwalla A."/>
            <person name="Delehaunty K."/>
            <person name="Dinkelacker I."/>
            <person name="Fulton L."/>
            <person name="Fulton R."/>
            <person name="Godfrey J."/>
            <person name="Minx P."/>
            <person name="Mitreva M."/>
            <person name="Roeseler W."/>
            <person name="Tian H."/>
            <person name="Witte H."/>
            <person name="Yang S.P."/>
            <person name="Wilson R.K."/>
            <person name="Sommer R.J."/>
        </authorList>
    </citation>
    <scope>NUCLEOTIDE SEQUENCE [LARGE SCALE GENOMIC DNA]</scope>
    <source>
        <strain evidence="2">PS312</strain>
    </source>
</reference>